<evidence type="ECO:0000256" key="1">
    <source>
        <dbReference type="SAM" id="SignalP"/>
    </source>
</evidence>
<protein>
    <submittedName>
        <fullName evidence="2">Uncharacterized protein</fullName>
    </submittedName>
</protein>
<dbReference type="PROSITE" id="PS51257">
    <property type="entry name" value="PROKAR_LIPOPROTEIN"/>
    <property type="match status" value="1"/>
</dbReference>
<dbReference type="RefSeq" id="WP_181731418.1">
    <property type="nucleotide sequence ID" value="NZ_JACEIR010000002.1"/>
</dbReference>
<organism evidence="2 3">
    <name type="scientific">Thermoactinomyces intermedius</name>
    <dbReference type="NCBI Taxonomy" id="2024"/>
    <lineage>
        <taxon>Bacteria</taxon>
        <taxon>Bacillati</taxon>
        <taxon>Bacillota</taxon>
        <taxon>Bacilli</taxon>
        <taxon>Bacillales</taxon>
        <taxon>Thermoactinomycetaceae</taxon>
        <taxon>Thermoactinomyces</taxon>
    </lineage>
</organism>
<dbReference type="AlphaFoldDB" id="A0A8I1A5Z4"/>
<keyword evidence="1" id="KW-0732">Signal</keyword>
<name>A0A8I1A5Z4_THEIN</name>
<evidence type="ECO:0000313" key="3">
    <source>
        <dbReference type="Proteomes" id="UP000633619"/>
    </source>
</evidence>
<reference evidence="2 3" key="1">
    <citation type="submission" date="2020-12" db="EMBL/GenBank/DDBJ databases">
        <title>WGS of Thermoactinomyces spp.</title>
        <authorList>
            <person name="Cheng K."/>
        </authorList>
    </citation>
    <scope>NUCLEOTIDE SEQUENCE [LARGE SCALE GENOMIC DNA]</scope>
    <source>
        <strain evidence="3">CICC 10671\DSM 43846</strain>
    </source>
</reference>
<accession>A0A8I1A5Z4</accession>
<evidence type="ECO:0000313" key="2">
    <source>
        <dbReference type="EMBL" id="MBH8595103.1"/>
    </source>
</evidence>
<keyword evidence="3" id="KW-1185">Reference proteome</keyword>
<comment type="caution">
    <text evidence="2">The sequence shown here is derived from an EMBL/GenBank/DDBJ whole genome shotgun (WGS) entry which is preliminary data.</text>
</comment>
<proteinExistence type="predicted"/>
<dbReference type="EMBL" id="JAECVW010000003">
    <property type="protein sequence ID" value="MBH8595103.1"/>
    <property type="molecule type" value="Genomic_DNA"/>
</dbReference>
<gene>
    <name evidence="2" type="ORF">I8U20_07125</name>
</gene>
<feature type="signal peptide" evidence="1">
    <location>
        <begin position="1"/>
        <end position="18"/>
    </location>
</feature>
<feature type="chain" id="PRO_5039416707" evidence="1">
    <location>
        <begin position="19"/>
        <end position="120"/>
    </location>
</feature>
<sequence>MKRFFCLFLCLLSVMLFACQRFEKPSEREGLDKDSHSFSNVSFPESKMKQVARDVEGVEDVRVEYKEQKIIMYILPEKRITSSKYRDLANRVYEKVNEATPLNPFHVEIVPPEKWMETPY</sequence>
<dbReference type="Proteomes" id="UP000633619">
    <property type="component" value="Unassembled WGS sequence"/>
</dbReference>